<feature type="domain" description="Helix-turn-helix" evidence="1">
    <location>
        <begin position="4"/>
        <end position="53"/>
    </location>
</feature>
<dbReference type="RefSeq" id="WP_013822659.1">
    <property type="nucleotide sequence ID" value="NC_015573.1"/>
</dbReference>
<sequence length="63" mass="7378">MRQLYTVPEVAKILRVKKGFVYELIYTGRLEALKLSERRIRISEEAVAAYLESLKDFSRTEAK</sequence>
<dbReference type="InterPro" id="IPR041657">
    <property type="entry name" value="HTH_17"/>
</dbReference>
<evidence type="ECO:0000313" key="3">
    <source>
        <dbReference type="Proteomes" id="UP000009229"/>
    </source>
</evidence>
<dbReference type="NCBIfam" id="TIGR01764">
    <property type="entry name" value="excise"/>
    <property type="match status" value="1"/>
</dbReference>
<accession>A0AAU8PVN6</accession>
<dbReference type="Proteomes" id="UP000009229">
    <property type="component" value="Chromosome"/>
</dbReference>
<dbReference type="AlphaFoldDB" id="A0AAU8PVN6"/>
<dbReference type="InterPro" id="IPR010093">
    <property type="entry name" value="SinI_DNA-bd"/>
</dbReference>
<dbReference type="GO" id="GO:0003677">
    <property type="term" value="F:DNA binding"/>
    <property type="evidence" value="ECO:0007669"/>
    <property type="project" value="InterPro"/>
</dbReference>
<protein>
    <submittedName>
        <fullName evidence="2">DNA binding domain protein, excisionase family</fullName>
    </submittedName>
</protein>
<organism evidence="2 3">
    <name type="scientific">Desulfofundulus kuznetsovii (strain DSM 6115 / VKM B-1805 / 17)</name>
    <name type="common">Desulfotomaculum kuznetsovii</name>
    <dbReference type="NCBI Taxonomy" id="760568"/>
    <lineage>
        <taxon>Bacteria</taxon>
        <taxon>Bacillati</taxon>
        <taxon>Bacillota</taxon>
        <taxon>Clostridia</taxon>
        <taxon>Eubacteriales</taxon>
        <taxon>Peptococcaceae</taxon>
        <taxon>Desulfofundulus</taxon>
    </lineage>
</organism>
<dbReference type="KEGG" id="dku:Desku_1563"/>
<gene>
    <name evidence="2" type="ordered locus">Desku_1563</name>
</gene>
<keyword evidence="3" id="KW-1185">Reference proteome</keyword>
<evidence type="ECO:0000259" key="1">
    <source>
        <dbReference type="Pfam" id="PF12728"/>
    </source>
</evidence>
<name>A0AAU8PVN6_DESK7</name>
<dbReference type="EMBL" id="CP002770">
    <property type="protein sequence ID" value="AEG15144.1"/>
    <property type="molecule type" value="Genomic_DNA"/>
</dbReference>
<evidence type="ECO:0000313" key="2">
    <source>
        <dbReference type="EMBL" id="AEG15144.1"/>
    </source>
</evidence>
<reference evidence="3" key="1">
    <citation type="submission" date="2011-05" db="EMBL/GenBank/DDBJ databases">
        <title>Complete sequence of Desulfotomaculum kuznetsovii DSM 6115.</title>
        <authorList>
            <person name="Lucas S."/>
            <person name="Han J."/>
            <person name="Lapidus A."/>
            <person name="Cheng J.-F."/>
            <person name="Goodwin L."/>
            <person name="Pitluck S."/>
            <person name="Peters L."/>
            <person name="Mikhailova N."/>
            <person name="Lu M."/>
            <person name="Saunders E."/>
            <person name="Han C."/>
            <person name="Tapia R."/>
            <person name="Land M."/>
            <person name="Hauser L."/>
            <person name="Kyrpides N."/>
            <person name="Ivanova N."/>
            <person name="Pagani I."/>
            <person name="Nazina T."/>
            <person name="Ivanova A."/>
            <person name="Parshina S."/>
            <person name="Kuever J."/>
            <person name="Muyzer G."/>
            <person name="Plugge C."/>
            <person name="Stams A."/>
            <person name="Woyke T."/>
        </authorList>
    </citation>
    <scope>NUCLEOTIDE SEQUENCE [LARGE SCALE GENOMIC DNA]</scope>
    <source>
        <strain evidence="3">DSM 6115 / VKM B-1805 / 17</strain>
    </source>
</reference>
<proteinExistence type="predicted"/>
<dbReference type="Pfam" id="PF12728">
    <property type="entry name" value="HTH_17"/>
    <property type="match status" value="1"/>
</dbReference>